<keyword evidence="1 2" id="KW-0732">Signal</keyword>
<dbReference type="NCBIfam" id="TIGR04183">
    <property type="entry name" value="Por_Secre_tail"/>
    <property type="match status" value="1"/>
</dbReference>
<dbReference type="PATRIC" id="fig|1304281.5.peg.221"/>
<feature type="domain" description="Secretion system C-terminal sorting" evidence="3">
    <location>
        <begin position="82"/>
        <end position="150"/>
    </location>
</feature>
<accession>A0A0J7LUY3</accession>
<feature type="signal peptide" evidence="2">
    <location>
        <begin position="1"/>
        <end position="20"/>
    </location>
</feature>
<dbReference type="RefSeq" id="WP_048498237.1">
    <property type="nucleotide sequence ID" value="NZ_LFNG01000001.1"/>
</dbReference>
<evidence type="ECO:0000256" key="1">
    <source>
        <dbReference type="ARBA" id="ARBA00022729"/>
    </source>
</evidence>
<gene>
    <name evidence="4" type="ORF">ACM44_01065</name>
</gene>
<sequence length="156" mass="16800">MKNIFLFLSAAGFSICHAQASVNVSGGDVSAAGGSVSYSIGQVFQETFASGGNSVIQGVQQPFEITLLQVDDFAPITLEMKVYPNPTSSVLFLNYSSASKENLKYELFDTSGKLIQNAEILDKETSIDMLKNPSGIYILKVSSGSNLLKTFKIIKK</sequence>
<dbReference type="AlphaFoldDB" id="A0A0J7LUY3"/>
<comment type="caution">
    <text evidence="4">The sequence shown here is derived from an EMBL/GenBank/DDBJ whole genome shotgun (WGS) entry which is preliminary data.</text>
</comment>
<protein>
    <recommendedName>
        <fullName evidence="3">Secretion system C-terminal sorting domain-containing protein</fullName>
    </recommendedName>
</protein>
<keyword evidence="5" id="KW-1185">Reference proteome</keyword>
<dbReference type="InterPro" id="IPR026444">
    <property type="entry name" value="Secre_tail"/>
</dbReference>
<feature type="chain" id="PRO_5005291160" description="Secretion system C-terminal sorting domain-containing protein" evidence="2">
    <location>
        <begin position="21"/>
        <end position="156"/>
    </location>
</feature>
<proteinExistence type="predicted"/>
<organism evidence="4 5">
    <name type="scientific">Chryseobacterium koreense CCUG 49689</name>
    <dbReference type="NCBI Taxonomy" id="1304281"/>
    <lineage>
        <taxon>Bacteria</taxon>
        <taxon>Pseudomonadati</taxon>
        <taxon>Bacteroidota</taxon>
        <taxon>Flavobacteriia</taxon>
        <taxon>Flavobacteriales</taxon>
        <taxon>Weeksellaceae</taxon>
        <taxon>Chryseobacterium group</taxon>
        <taxon>Chryseobacterium</taxon>
    </lineage>
</organism>
<evidence type="ECO:0000256" key="2">
    <source>
        <dbReference type="SAM" id="SignalP"/>
    </source>
</evidence>
<evidence type="ECO:0000313" key="4">
    <source>
        <dbReference type="EMBL" id="KMQ72710.1"/>
    </source>
</evidence>
<dbReference type="STRING" id="1304281.ACM44_01065"/>
<dbReference type="Proteomes" id="UP000035900">
    <property type="component" value="Unassembled WGS sequence"/>
</dbReference>
<evidence type="ECO:0000313" key="5">
    <source>
        <dbReference type="Proteomes" id="UP000035900"/>
    </source>
</evidence>
<dbReference type="EMBL" id="LFNG01000001">
    <property type="protein sequence ID" value="KMQ72710.1"/>
    <property type="molecule type" value="Genomic_DNA"/>
</dbReference>
<reference evidence="4 5" key="1">
    <citation type="journal article" date="2004" name="Int. J. Syst. Evol. Microbiol.">
        <title>Kaistella koreensis gen. nov., sp. nov., a novel member of the Chryseobacterium-Bergeyella-Riemerella branch.</title>
        <authorList>
            <person name="Kim M.K."/>
            <person name="Im W.T."/>
            <person name="Shin Y.K."/>
            <person name="Lim J.H."/>
            <person name="Kim S.H."/>
            <person name="Lee B.C."/>
            <person name="Park M.Y."/>
            <person name="Lee K.Y."/>
            <person name="Lee S.T."/>
        </authorList>
    </citation>
    <scope>NUCLEOTIDE SEQUENCE [LARGE SCALE GENOMIC DNA]</scope>
    <source>
        <strain evidence="4 5">CCUG 49689</strain>
    </source>
</reference>
<dbReference type="Pfam" id="PF18962">
    <property type="entry name" value="Por_Secre_tail"/>
    <property type="match status" value="1"/>
</dbReference>
<evidence type="ECO:0000259" key="3">
    <source>
        <dbReference type="Pfam" id="PF18962"/>
    </source>
</evidence>
<name>A0A0J7LUY3_9FLAO</name>
<dbReference type="OrthoDB" id="1352409at2"/>